<name>A0AAV4QXD8_CAEEX</name>
<dbReference type="Proteomes" id="UP001054945">
    <property type="component" value="Unassembled WGS sequence"/>
</dbReference>
<keyword evidence="2" id="KW-1185">Reference proteome</keyword>
<evidence type="ECO:0000313" key="2">
    <source>
        <dbReference type="Proteomes" id="UP001054945"/>
    </source>
</evidence>
<comment type="caution">
    <text evidence="1">The sequence shown here is derived from an EMBL/GenBank/DDBJ whole genome shotgun (WGS) entry which is preliminary data.</text>
</comment>
<dbReference type="AlphaFoldDB" id="A0AAV4QXD8"/>
<sequence length="148" mass="16654">MGQLGIVRTIVWHSQLKGTHSTRATAAAVGRFWSHNYTSFPAVVPVGQICSLCPKSKANFNSRAGTALQLFGCYQKVTSSLFVADFMGLLKKFSLVQIWWQSKELLHSIVCVSRRHRKLNVFQKKAKATREPDRPSSLQFIFSPSLQK</sequence>
<protein>
    <submittedName>
        <fullName evidence="1">Uncharacterized protein</fullName>
    </submittedName>
</protein>
<accession>A0AAV4QXD8</accession>
<dbReference type="EMBL" id="BPLR01007021">
    <property type="protein sequence ID" value="GIY13939.1"/>
    <property type="molecule type" value="Genomic_DNA"/>
</dbReference>
<organism evidence="1 2">
    <name type="scientific">Caerostris extrusa</name>
    <name type="common">Bark spider</name>
    <name type="synonym">Caerostris bankana</name>
    <dbReference type="NCBI Taxonomy" id="172846"/>
    <lineage>
        <taxon>Eukaryota</taxon>
        <taxon>Metazoa</taxon>
        <taxon>Ecdysozoa</taxon>
        <taxon>Arthropoda</taxon>
        <taxon>Chelicerata</taxon>
        <taxon>Arachnida</taxon>
        <taxon>Araneae</taxon>
        <taxon>Araneomorphae</taxon>
        <taxon>Entelegynae</taxon>
        <taxon>Araneoidea</taxon>
        <taxon>Araneidae</taxon>
        <taxon>Caerostris</taxon>
    </lineage>
</organism>
<gene>
    <name evidence="1" type="ORF">CEXT_583241</name>
</gene>
<reference evidence="1 2" key="1">
    <citation type="submission" date="2021-06" db="EMBL/GenBank/DDBJ databases">
        <title>Caerostris extrusa draft genome.</title>
        <authorList>
            <person name="Kono N."/>
            <person name="Arakawa K."/>
        </authorList>
    </citation>
    <scope>NUCLEOTIDE SEQUENCE [LARGE SCALE GENOMIC DNA]</scope>
</reference>
<proteinExistence type="predicted"/>
<evidence type="ECO:0000313" key="1">
    <source>
        <dbReference type="EMBL" id="GIY13939.1"/>
    </source>
</evidence>